<feature type="compositionally biased region" description="Basic and acidic residues" evidence="1">
    <location>
        <begin position="164"/>
        <end position="177"/>
    </location>
</feature>
<gene>
    <name evidence="2" type="ORF">ABR82_08215</name>
</gene>
<dbReference type="AlphaFoldDB" id="A0A0R2RHY1"/>
<reference evidence="2 3" key="1">
    <citation type="submission" date="2015-10" db="EMBL/GenBank/DDBJ databases">
        <title>Metagenome-Assembled Genomes uncover a global brackish microbiome.</title>
        <authorList>
            <person name="Hugerth L.W."/>
            <person name="Larsson J."/>
            <person name="Alneberg J."/>
            <person name="Lindh M.V."/>
            <person name="Legrand C."/>
            <person name="Pinhassi J."/>
            <person name="Andersson A.F."/>
        </authorList>
    </citation>
    <scope>NUCLEOTIDE SEQUENCE [LARGE SCALE GENOMIC DNA]</scope>
    <source>
        <strain evidence="2">BACL18 MAG-120507-bin52</strain>
    </source>
</reference>
<protein>
    <submittedName>
        <fullName evidence="2">Uncharacterized protein</fullName>
    </submittedName>
</protein>
<feature type="region of interest" description="Disordered" evidence="1">
    <location>
        <begin position="137"/>
        <end position="190"/>
    </location>
</feature>
<accession>A0A0R2RHY1</accession>
<feature type="compositionally biased region" description="Basic residues" evidence="1">
    <location>
        <begin position="178"/>
        <end position="190"/>
    </location>
</feature>
<sequence length="190" mass="22276">MPIYEFYSPDSHRIYSFLAKRFLKEGEVPICPDGPKHRMEKVVSAFALTGKAKEVVRKEGESGAEMDPRMEREMMKMADEFSKMDEKNPDPRIMGRMMRRMMEASGQKLPGEMGEMLQRLEKGENPDKLEEEYGDVMEKMDGMEGLGGEKGEDWKMRLRRRVPPRRDPKLYEWEDYKRAKKGARKTRQTA</sequence>
<organism evidence="2 3">
    <name type="scientific">Verrucomicrobia subdivision 6 bacterium BACL9 MAG-120507-bin52</name>
    <dbReference type="NCBI Taxonomy" id="1655590"/>
    <lineage>
        <taxon>Bacteria</taxon>
        <taxon>Pseudomonadati</taxon>
        <taxon>Verrucomicrobiota</taxon>
        <taxon>Verrucomicrobiia</taxon>
        <taxon>Verrucomicrobiales</taxon>
        <taxon>Verrucomicrobia subdivision 6</taxon>
    </lineage>
</organism>
<comment type="caution">
    <text evidence="2">The sequence shown here is derived from an EMBL/GenBank/DDBJ whole genome shotgun (WGS) entry which is preliminary data.</text>
</comment>
<dbReference type="EMBL" id="LIBO01000112">
    <property type="protein sequence ID" value="KRO62215.1"/>
    <property type="molecule type" value="Genomic_DNA"/>
</dbReference>
<feature type="compositionally biased region" description="Basic and acidic residues" evidence="1">
    <location>
        <begin position="137"/>
        <end position="156"/>
    </location>
</feature>
<name>A0A0R2RHY1_9BACT</name>
<evidence type="ECO:0000313" key="2">
    <source>
        <dbReference type="EMBL" id="KRO62215.1"/>
    </source>
</evidence>
<proteinExistence type="predicted"/>
<evidence type="ECO:0000313" key="3">
    <source>
        <dbReference type="Proteomes" id="UP000051269"/>
    </source>
</evidence>
<evidence type="ECO:0000256" key="1">
    <source>
        <dbReference type="SAM" id="MobiDB-lite"/>
    </source>
</evidence>
<dbReference type="Proteomes" id="UP000051269">
    <property type="component" value="Unassembled WGS sequence"/>
</dbReference>